<feature type="region of interest" description="Disordered" evidence="1">
    <location>
        <begin position="33"/>
        <end position="54"/>
    </location>
</feature>
<name>A0A5N7DSC7_9EURO</name>
<gene>
    <name evidence="2" type="ORF">BDV37DRAFT_237226</name>
</gene>
<protein>
    <submittedName>
        <fullName evidence="2">Uncharacterized protein</fullName>
    </submittedName>
</protein>
<evidence type="ECO:0000256" key="1">
    <source>
        <dbReference type="SAM" id="MobiDB-lite"/>
    </source>
</evidence>
<feature type="non-terminal residue" evidence="2">
    <location>
        <position position="54"/>
    </location>
</feature>
<accession>A0A5N7DSC7</accession>
<organism evidence="2 3">
    <name type="scientific">Aspergillus pseudonomiae</name>
    <dbReference type="NCBI Taxonomy" id="1506151"/>
    <lineage>
        <taxon>Eukaryota</taxon>
        <taxon>Fungi</taxon>
        <taxon>Dikarya</taxon>
        <taxon>Ascomycota</taxon>
        <taxon>Pezizomycotina</taxon>
        <taxon>Eurotiomycetes</taxon>
        <taxon>Eurotiomycetidae</taxon>
        <taxon>Eurotiales</taxon>
        <taxon>Aspergillaceae</taxon>
        <taxon>Aspergillus</taxon>
        <taxon>Aspergillus subgen. Circumdati</taxon>
    </lineage>
</organism>
<dbReference type="AlphaFoldDB" id="A0A5N7DSC7"/>
<dbReference type="RefSeq" id="XP_031946661.1">
    <property type="nucleotide sequence ID" value="XM_032080702.1"/>
</dbReference>
<sequence>MDLRRICWTTCEKSCEPSRDHLRLRKLRDYSFSRSRNKQSSTHSIASRSNTLAV</sequence>
<evidence type="ECO:0000313" key="2">
    <source>
        <dbReference type="EMBL" id="KAE8409342.1"/>
    </source>
</evidence>
<keyword evidence="3" id="KW-1185">Reference proteome</keyword>
<dbReference type="GeneID" id="43665393"/>
<dbReference type="EMBL" id="ML736740">
    <property type="protein sequence ID" value="KAE8409342.1"/>
    <property type="molecule type" value="Genomic_DNA"/>
</dbReference>
<proteinExistence type="predicted"/>
<reference evidence="2 3" key="1">
    <citation type="submission" date="2019-04" db="EMBL/GenBank/DDBJ databases">
        <authorList>
            <consortium name="DOE Joint Genome Institute"/>
            <person name="Mondo S."/>
            <person name="Kjaerbolling I."/>
            <person name="Vesth T."/>
            <person name="Frisvad J.C."/>
            <person name="Nybo J.L."/>
            <person name="Theobald S."/>
            <person name="Kildgaard S."/>
            <person name="Isbrandt T."/>
            <person name="Kuo A."/>
            <person name="Sato A."/>
            <person name="Lyhne E.K."/>
            <person name="Kogle M.E."/>
            <person name="Wiebenga A."/>
            <person name="Kun R.S."/>
            <person name="Lubbers R.J."/>
            <person name="Makela M.R."/>
            <person name="Barry K."/>
            <person name="Chovatia M."/>
            <person name="Clum A."/>
            <person name="Daum C."/>
            <person name="Haridas S."/>
            <person name="He G."/>
            <person name="LaButti K."/>
            <person name="Lipzen A."/>
            <person name="Riley R."/>
            <person name="Salamov A."/>
            <person name="Simmons B.A."/>
            <person name="Magnuson J.K."/>
            <person name="Henrissat B."/>
            <person name="Mortensen U.H."/>
            <person name="Larsen T.O."/>
            <person name="Devries R.P."/>
            <person name="Grigoriev I.V."/>
            <person name="Machida M."/>
            <person name="Baker S.E."/>
            <person name="Andersen M.R."/>
            <person name="Cantor M.N."/>
            <person name="Hua S.X."/>
        </authorList>
    </citation>
    <scope>NUCLEOTIDE SEQUENCE [LARGE SCALE GENOMIC DNA]</scope>
    <source>
        <strain evidence="2 3">CBS 119388</strain>
    </source>
</reference>
<evidence type="ECO:0000313" key="3">
    <source>
        <dbReference type="Proteomes" id="UP000325579"/>
    </source>
</evidence>
<dbReference type="Proteomes" id="UP000325579">
    <property type="component" value="Unassembled WGS sequence"/>
</dbReference>